<protein>
    <recommendedName>
        <fullName evidence="2">Stress-response A/B barrel domain-containing protein</fullName>
    </recommendedName>
</protein>
<dbReference type="Gene3D" id="3.30.70.100">
    <property type="match status" value="1"/>
</dbReference>
<dbReference type="PANTHER" id="PTHR33178">
    <property type="match status" value="1"/>
</dbReference>
<dbReference type="Proteomes" id="UP000722485">
    <property type="component" value="Unassembled WGS sequence"/>
</dbReference>
<accession>A0A9P5HI97</accession>
<dbReference type="InterPro" id="IPR013097">
    <property type="entry name" value="Dabb"/>
</dbReference>
<sequence>MSITHTVLFQFKADTKREDVKAACAQFLSLKTDCLHPSTNSAYITSLKGGQDNSPEGLQNGITHGFVVEFSTAEDRDYYVKTDPAHQAFIKTIGALVDKAIVVDFADGVY</sequence>
<dbReference type="PROSITE" id="PS51502">
    <property type="entry name" value="S_R_A_B_BARREL"/>
    <property type="match status" value="1"/>
</dbReference>
<organism evidence="3 4">
    <name type="scientific">Cylindrodendrum hubeiense</name>
    <dbReference type="NCBI Taxonomy" id="595255"/>
    <lineage>
        <taxon>Eukaryota</taxon>
        <taxon>Fungi</taxon>
        <taxon>Dikarya</taxon>
        <taxon>Ascomycota</taxon>
        <taxon>Pezizomycotina</taxon>
        <taxon>Sordariomycetes</taxon>
        <taxon>Hypocreomycetidae</taxon>
        <taxon>Hypocreales</taxon>
        <taxon>Nectriaceae</taxon>
        <taxon>Cylindrodendrum</taxon>
    </lineage>
</organism>
<evidence type="ECO:0000256" key="1">
    <source>
        <dbReference type="ARBA" id="ARBA00011738"/>
    </source>
</evidence>
<comment type="caution">
    <text evidence="3">The sequence shown here is derived from an EMBL/GenBank/DDBJ whole genome shotgun (WGS) entry which is preliminary data.</text>
</comment>
<evidence type="ECO:0000313" key="4">
    <source>
        <dbReference type="Proteomes" id="UP000722485"/>
    </source>
</evidence>
<dbReference type="SMART" id="SM00886">
    <property type="entry name" value="Dabb"/>
    <property type="match status" value="1"/>
</dbReference>
<dbReference type="EMBL" id="JAANBB010000047">
    <property type="protein sequence ID" value="KAF7553319.1"/>
    <property type="molecule type" value="Genomic_DNA"/>
</dbReference>
<comment type="subunit">
    <text evidence="1">Homodimer.</text>
</comment>
<name>A0A9P5HI97_9HYPO</name>
<dbReference type="Pfam" id="PF07876">
    <property type="entry name" value="Dabb"/>
    <property type="match status" value="1"/>
</dbReference>
<dbReference type="AlphaFoldDB" id="A0A9P5HI97"/>
<evidence type="ECO:0000313" key="3">
    <source>
        <dbReference type="EMBL" id="KAF7553319.1"/>
    </source>
</evidence>
<proteinExistence type="predicted"/>
<gene>
    <name evidence="3" type="ORF">G7Z17_g3718</name>
</gene>
<feature type="domain" description="Stress-response A/B barrel" evidence="2">
    <location>
        <begin position="3"/>
        <end position="105"/>
    </location>
</feature>
<dbReference type="PANTHER" id="PTHR33178:SF10">
    <property type="entry name" value="STRESS-RESPONSE A_B BARREL DOMAIN-CONTAINING PROTEIN"/>
    <property type="match status" value="1"/>
</dbReference>
<evidence type="ECO:0000259" key="2">
    <source>
        <dbReference type="PROSITE" id="PS51502"/>
    </source>
</evidence>
<keyword evidence="4" id="KW-1185">Reference proteome</keyword>
<dbReference type="OrthoDB" id="1601230at2759"/>
<dbReference type="InterPro" id="IPR011008">
    <property type="entry name" value="Dimeric_a/b-barrel"/>
</dbReference>
<reference evidence="3" key="1">
    <citation type="submission" date="2020-03" db="EMBL/GenBank/DDBJ databases">
        <title>Draft Genome Sequence of Cylindrodendrum hubeiense.</title>
        <authorList>
            <person name="Buettner E."/>
            <person name="Kellner H."/>
        </authorList>
    </citation>
    <scope>NUCLEOTIDE SEQUENCE</scope>
    <source>
        <strain evidence="3">IHI 201604</strain>
    </source>
</reference>
<dbReference type="InterPro" id="IPR044662">
    <property type="entry name" value="HS1/DABB1-like"/>
</dbReference>
<dbReference type="SUPFAM" id="SSF54909">
    <property type="entry name" value="Dimeric alpha+beta barrel"/>
    <property type="match status" value="1"/>
</dbReference>